<feature type="domain" description="Peptidase S54 rhomboid" evidence="6">
    <location>
        <begin position="74"/>
        <end position="232"/>
    </location>
</feature>
<dbReference type="InterPro" id="IPR022764">
    <property type="entry name" value="Peptidase_S54_rhomboid_dom"/>
</dbReference>
<dbReference type="Proteomes" id="UP000238322">
    <property type="component" value="Unassembled WGS sequence"/>
</dbReference>
<proteinExistence type="predicted"/>
<keyword evidence="4 5" id="KW-0472">Membrane</keyword>
<gene>
    <name evidence="7" type="ORF">C5Y83_11615</name>
</gene>
<comment type="caution">
    <text evidence="7">The sequence shown here is derived from an EMBL/GenBank/DDBJ whole genome shotgun (WGS) entry which is preliminary data.</text>
</comment>
<dbReference type="Pfam" id="PF01694">
    <property type="entry name" value="Rhomboid"/>
    <property type="match status" value="1"/>
</dbReference>
<evidence type="ECO:0000313" key="7">
    <source>
        <dbReference type="EMBL" id="PQO34180.1"/>
    </source>
</evidence>
<evidence type="ECO:0000259" key="6">
    <source>
        <dbReference type="Pfam" id="PF01694"/>
    </source>
</evidence>
<feature type="transmembrane region" description="Helical" evidence="5">
    <location>
        <begin position="110"/>
        <end position="135"/>
    </location>
</feature>
<evidence type="ECO:0000256" key="5">
    <source>
        <dbReference type="SAM" id="Phobius"/>
    </source>
</evidence>
<dbReference type="RefSeq" id="WP_105329909.1">
    <property type="nucleotide sequence ID" value="NZ_PUHY01000010.1"/>
</dbReference>
<evidence type="ECO:0000256" key="3">
    <source>
        <dbReference type="ARBA" id="ARBA00022989"/>
    </source>
</evidence>
<protein>
    <recommendedName>
        <fullName evidence="6">Peptidase S54 rhomboid domain-containing protein</fullName>
    </recommendedName>
</protein>
<dbReference type="OrthoDB" id="267668at2"/>
<evidence type="ECO:0000256" key="1">
    <source>
        <dbReference type="ARBA" id="ARBA00004141"/>
    </source>
</evidence>
<evidence type="ECO:0000256" key="4">
    <source>
        <dbReference type="ARBA" id="ARBA00023136"/>
    </source>
</evidence>
<dbReference type="EMBL" id="PUHY01000010">
    <property type="protein sequence ID" value="PQO34180.1"/>
    <property type="molecule type" value="Genomic_DNA"/>
</dbReference>
<feature type="transmembrane region" description="Helical" evidence="5">
    <location>
        <begin position="142"/>
        <end position="163"/>
    </location>
</feature>
<keyword evidence="3 5" id="KW-1133">Transmembrane helix</keyword>
<dbReference type="SUPFAM" id="SSF144091">
    <property type="entry name" value="Rhomboid-like"/>
    <property type="match status" value="1"/>
</dbReference>
<feature type="transmembrane region" description="Helical" evidence="5">
    <location>
        <begin position="12"/>
        <end position="31"/>
    </location>
</feature>
<evidence type="ECO:0000313" key="8">
    <source>
        <dbReference type="Proteomes" id="UP000238322"/>
    </source>
</evidence>
<dbReference type="AlphaFoldDB" id="A0A2S8FQ70"/>
<dbReference type="InterPro" id="IPR035952">
    <property type="entry name" value="Rhomboid-like_sf"/>
</dbReference>
<dbReference type="GO" id="GO:0004252">
    <property type="term" value="F:serine-type endopeptidase activity"/>
    <property type="evidence" value="ECO:0007669"/>
    <property type="project" value="InterPro"/>
</dbReference>
<feature type="transmembrane region" description="Helical" evidence="5">
    <location>
        <begin position="209"/>
        <end position="232"/>
    </location>
</feature>
<feature type="transmembrane region" description="Helical" evidence="5">
    <location>
        <begin position="183"/>
        <end position="202"/>
    </location>
</feature>
<dbReference type="PANTHER" id="PTHR43066:SF5">
    <property type="entry name" value="RHOMBOID-LIKE PROTEIN 11, CHLOROPLASTIC-RELATED"/>
    <property type="match status" value="1"/>
</dbReference>
<feature type="transmembrane region" description="Helical" evidence="5">
    <location>
        <begin position="82"/>
        <end position="104"/>
    </location>
</feature>
<dbReference type="GO" id="GO:0016020">
    <property type="term" value="C:membrane"/>
    <property type="evidence" value="ECO:0007669"/>
    <property type="project" value="UniProtKB-SubCell"/>
</dbReference>
<comment type="subcellular location">
    <subcellularLocation>
        <location evidence="1">Membrane</location>
        <topology evidence="1">Multi-pass membrane protein</topology>
    </subcellularLocation>
</comment>
<dbReference type="Gene3D" id="1.20.1540.10">
    <property type="entry name" value="Rhomboid-like"/>
    <property type="match status" value="1"/>
</dbReference>
<sequence>MLIPYGTDAPLYHFPVMTITLVVINLLIFVAEPIHEIATGSERHPLEVMIEAVLPHNTEPPQDYVLQFGQGLKPWQWITSSFLHLNLLHLIGNMIFLALFGLIVEGKVGWWRFLGIYLFICAIASFLSQAIVSLLNPGYEGIALGASDAISGLMAICIVWAPLSNIQVVLNMYYRYNWHYDVPIAAFAGFFLLLDVISTLFFAAHTHSFVPFTAFLHTCGTMIGLAVGIAFVKLKWVDCDGFDAFTVIEGRHEKSHFRGADTQEQSTVSTALSIERGLNQIREIVDAGDQPQLAYRAHVSMLQKLPEWYLPDREFLLIIQQLCQQQHFQDAVRAMRDYLKTPRAKQDQVRLKLASILIDPLEHPSQALEVLQQIDTSQLNAKQRAILQQSEEQAHQLRDRGVVDSLHFED</sequence>
<evidence type="ECO:0000256" key="2">
    <source>
        <dbReference type="ARBA" id="ARBA00022692"/>
    </source>
</evidence>
<organism evidence="7 8">
    <name type="scientific">Blastopirellula marina</name>
    <dbReference type="NCBI Taxonomy" id="124"/>
    <lineage>
        <taxon>Bacteria</taxon>
        <taxon>Pseudomonadati</taxon>
        <taxon>Planctomycetota</taxon>
        <taxon>Planctomycetia</taxon>
        <taxon>Pirellulales</taxon>
        <taxon>Pirellulaceae</taxon>
        <taxon>Blastopirellula</taxon>
    </lineage>
</organism>
<dbReference type="PANTHER" id="PTHR43066">
    <property type="entry name" value="RHOMBOID-RELATED PROTEIN"/>
    <property type="match status" value="1"/>
</dbReference>
<keyword evidence="2 5" id="KW-0812">Transmembrane</keyword>
<accession>A0A2S8FQ70</accession>
<reference evidence="7 8" key="1">
    <citation type="submission" date="2018-02" db="EMBL/GenBank/DDBJ databases">
        <title>Comparative genomes isolates from brazilian mangrove.</title>
        <authorList>
            <person name="Araujo J.E."/>
            <person name="Taketani R.G."/>
            <person name="Silva M.C.P."/>
            <person name="Loureco M.V."/>
            <person name="Andreote F.D."/>
        </authorList>
    </citation>
    <scope>NUCLEOTIDE SEQUENCE [LARGE SCALE GENOMIC DNA]</scope>
    <source>
        <strain evidence="7 8">Hex-1 MGV</strain>
    </source>
</reference>
<name>A0A2S8FQ70_9BACT</name>